<reference evidence="3" key="1">
    <citation type="journal article" date="2018" name="J. Anim. Genet.">
        <title>Acquired interbacterial defense systems protect against interspecies antagonism in the human gut microbiome.</title>
        <authorList>
            <person name="Ross B.D."/>
            <person name="Verster A.J."/>
            <person name="Radey M.C."/>
            <person name="Schmidtke D.T."/>
            <person name="Pope C.E."/>
            <person name="Hoffman L.R."/>
            <person name="Hajjar A."/>
            <person name="Peterson S.B."/>
            <person name="Borenstein E."/>
            <person name="Mougous J."/>
        </authorList>
    </citation>
    <scope>NUCLEOTIDE SEQUENCE [LARGE SCALE GENOMIC DNA]</scope>
    <source>
        <strain evidence="3">3725 D1 iv</strain>
        <plasmid evidence="3">unnamed1</plasmid>
    </source>
</reference>
<keyword evidence="1" id="KW-1133">Transmembrane helix</keyword>
<name>A0AAP9DQ32_BACOV</name>
<geneLocation type="plasmid" evidence="2 3">
    <name>unnamed1</name>
</geneLocation>
<keyword evidence="1" id="KW-0472">Membrane</keyword>
<sequence>METFTFIVPSSFSNIETLSCVVLSLSTAVFLVILFRLYNPKETVLLLLSLLFMLGSIVVIFYFFDELDKAEYVAKTIIDTKERKDLIPVRLGSDDIQLENKDSIFIYSYKIVSDSICIVNLSTKIAKSLKTNKDE</sequence>
<gene>
    <name evidence="2" type="ORF">DYI28_29825</name>
</gene>
<evidence type="ECO:0000313" key="2">
    <source>
        <dbReference type="EMBL" id="QDM12888.1"/>
    </source>
</evidence>
<dbReference type="EMBL" id="CP041396">
    <property type="protein sequence ID" value="QDM12888.1"/>
    <property type="molecule type" value="Genomic_DNA"/>
</dbReference>
<proteinExistence type="predicted"/>
<keyword evidence="1" id="KW-0812">Transmembrane</keyword>
<organism evidence="2 3">
    <name type="scientific">Bacteroides ovatus</name>
    <dbReference type="NCBI Taxonomy" id="28116"/>
    <lineage>
        <taxon>Bacteria</taxon>
        <taxon>Pseudomonadati</taxon>
        <taxon>Bacteroidota</taxon>
        <taxon>Bacteroidia</taxon>
        <taxon>Bacteroidales</taxon>
        <taxon>Bacteroidaceae</taxon>
        <taxon>Bacteroides</taxon>
    </lineage>
</organism>
<evidence type="ECO:0000256" key="1">
    <source>
        <dbReference type="SAM" id="Phobius"/>
    </source>
</evidence>
<dbReference type="Proteomes" id="UP000318823">
    <property type="component" value="Plasmid unnamed1"/>
</dbReference>
<feature type="transmembrane region" description="Helical" evidence="1">
    <location>
        <begin position="44"/>
        <end position="64"/>
    </location>
</feature>
<protein>
    <submittedName>
        <fullName evidence="2">Uncharacterized protein</fullName>
    </submittedName>
</protein>
<dbReference type="RefSeq" id="WP_032846893.1">
    <property type="nucleotide sequence ID" value="NZ_CP041396.1"/>
</dbReference>
<dbReference type="AlphaFoldDB" id="A0AAP9DQ32"/>
<accession>A0AAP9DQ32</accession>
<feature type="transmembrane region" description="Helical" evidence="1">
    <location>
        <begin position="20"/>
        <end position="38"/>
    </location>
</feature>
<keyword evidence="2" id="KW-0614">Plasmid</keyword>
<evidence type="ECO:0000313" key="3">
    <source>
        <dbReference type="Proteomes" id="UP000318823"/>
    </source>
</evidence>